<dbReference type="EMBL" id="LFBU01000001">
    <property type="protein sequence ID" value="KMQ77010.1"/>
    <property type="molecule type" value="Genomic_DNA"/>
</dbReference>
<evidence type="ECO:0000313" key="4">
    <source>
        <dbReference type="Proteomes" id="UP000036102"/>
    </source>
</evidence>
<dbReference type="Proteomes" id="UP000036102">
    <property type="component" value="Unassembled WGS sequence"/>
</dbReference>
<evidence type="ECO:0000259" key="2">
    <source>
        <dbReference type="Pfam" id="PF04233"/>
    </source>
</evidence>
<dbReference type="OrthoDB" id="9813502at2"/>
<name>A0A0J7M7Y0_9GAMM</name>
<dbReference type="STRING" id="1658765.Msub_13225"/>
<sequence length="250" mass="28961">MAVRYGNLPFREQIEYLREKVAVPTRAWTDIYGRENDHAFMVAGANRMAIVEDFQRSVLKAIENGTTLQDFRKDFDQIVERHGWSYNGSRGWRTRVIYETNLMQSYNAGREAQMADPELRRLRPFGLYRHGGSENPRPEHLANDGKVVPLDDPWWVCGARRMAGLHLQEVHDQPAEAERRATPCWTRARRSSGRRKWWGQWPQPTHRACTEGYRPGFEHRPGADRVRSVTPPQLDGPLRGTRGPFRPASD</sequence>
<keyword evidence="4" id="KW-1185">Reference proteome</keyword>
<dbReference type="Pfam" id="PF04233">
    <property type="entry name" value="Phage_Mu_F"/>
    <property type="match status" value="1"/>
</dbReference>
<evidence type="ECO:0000256" key="1">
    <source>
        <dbReference type="SAM" id="MobiDB-lite"/>
    </source>
</evidence>
<feature type="region of interest" description="Disordered" evidence="1">
    <location>
        <begin position="208"/>
        <end position="250"/>
    </location>
</feature>
<feature type="domain" description="Phage head morphogenesis" evidence="2">
    <location>
        <begin position="53"/>
        <end position="158"/>
    </location>
</feature>
<gene>
    <name evidence="3" type="ORF">Msub_13225</name>
</gene>
<protein>
    <submittedName>
        <fullName evidence="3">Phage Mu protein F like protein</fullName>
    </submittedName>
</protein>
<dbReference type="PATRIC" id="fig|1658765.3.peg.3254"/>
<reference evidence="3 4" key="1">
    <citation type="submission" date="2015-06" db="EMBL/GenBank/DDBJ databases">
        <title>Marinobacter subterrani, a genetically tractable neutrophilic iron-oxidizing strain isolated from the Soudan Iron Mine.</title>
        <authorList>
            <person name="Bonis B.M."/>
            <person name="Gralnick J.A."/>
        </authorList>
    </citation>
    <scope>NUCLEOTIDE SEQUENCE [LARGE SCALE GENOMIC DNA]</scope>
    <source>
        <strain evidence="3 4">JG233</strain>
    </source>
</reference>
<evidence type="ECO:0000313" key="3">
    <source>
        <dbReference type="EMBL" id="KMQ77010.1"/>
    </source>
</evidence>
<organism evidence="3 4">
    <name type="scientific">Marinobacter subterrani</name>
    <dbReference type="NCBI Taxonomy" id="1658765"/>
    <lineage>
        <taxon>Bacteria</taxon>
        <taxon>Pseudomonadati</taxon>
        <taxon>Pseudomonadota</taxon>
        <taxon>Gammaproteobacteria</taxon>
        <taxon>Pseudomonadales</taxon>
        <taxon>Marinobacteraceae</taxon>
        <taxon>Marinobacter</taxon>
    </lineage>
</organism>
<accession>A0A0J7M7Y0</accession>
<feature type="compositionally biased region" description="Basic and acidic residues" evidence="1">
    <location>
        <begin position="216"/>
        <end position="227"/>
    </location>
</feature>
<dbReference type="AlphaFoldDB" id="A0A0J7M7Y0"/>
<dbReference type="InterPro" id="IPR006528">
    <property type="entry name" value="Phage_head_morphogenesis_dom"/>
</dbReference>
<comment type="caution">
    <text evidence="3">The sequence shown here is derived from an EMBL/GenBank/DDBJ whole genome shotgun (WGS) entry which is preliminary data.</text>
</comment>
<dbReference type="RefSeq" id="WP_048496884.1">
    <property type="nucleotide sequence ID" value="NZ_LFBU01000001.1"/>
</dbReference>
<proteinExistence type="predicted"/>